<sequence>MVWICRLRSRKFASSNGTRARWPSRTAARADRYVAKVTPPPNRQKCSRLATLVEVRAGSSESPFVAQYMSSTRRIVAASSRMAIGWAKISAMLTTPRPISGCSGLAKAKLALAPCHWICTPPSGESENETPTSTSPSCTAGTTSAGAMTCRSNTTCGRSFRKAWITSGTTLFAMPSVAAMRTMPRLAPLSSRISLTICSLSSAARWA</sequence>
<reference evidence="2" key="1">
    <citation type="submission" date="2018-03" db="EMBL/GenBank/DDBJ databases">
        <authorList>
            <person name="Sun L."/>
            <person name="Liu H."/>
            <person name="Chen W."/>
            <person name="Huang K."/>
            <person name="Liu W."/>
            <person name="Gao X."/>
        </authorList>
    </citation>
    <scope>NUCLEOTIDE SEQUENCE [LARGE SCALE GENOMIC DNA]</scope>
    <source>
        <strain evidence="2">SH9</strain>
    </source>
</reference>
<dbReference type="EMBL" id="PVZS01000016">
    <property type="protein sequence ID" value="PSC04131.1"/>
    <property type="molecule type" value="Genomic_DNA"/>
</dbReference>
<name>A0A2T1HR42_9HYPH</name>
<keyword evidence="2" id="KW-1185">Reference proteome</keyword>
<organism evidence="1 2">
    <name type="scientific">Alsobacter soli</name>
    <dbReference type="NCBI Taxonomy" id="2109933"/>
    <lineage>
        <taxon>Bacteria</taxon>
        <taxon>Pseudomonadati</taxon>
        <taxon>Pseudomonadota</taxon>
        <taxon>Alphaproteobacteria</taxon>
        <taxon>Hyphomicrobiales</taxon>
        <taxon>Alsobacteraceae</taxon>
        <taxon>Alsobacter</taxon>
    </lineage>
</organism>
<accession>A0A2T1HR42</accession>
<evidence type="ECO:0000313" key="1">
    <source>
        <dbReference type="EMBL" id="PSC04131.1"/>
    </source>
</evidence>
<comment type="caution">
    <text evidence="1">The sequence shown here is derived from an EMBL/GenBank/DDBJ whole genome shotgun (WGS) entry which is preliminary data.</text>
</comment>
<evidence type="ECO:0000313" key="2">
    <source>
        <dbReference type="Proteomes" id="UP000239772"/>
    </source>
</evidence>
<dbReference type="AlphaFoldDB" id="A0A2T1HR42"/>
<protein>
    <submittedName>
        <fullName evidence="1">Uncharacterized protein</fullName>
    </submittedName>
</protein>
<gene>
    <name evidence="1" type="ORF">SLNSH_15135</name>
</gene>
<dbReference type="Proteomes" id="UP000239772">
    <property type="component" value="Unassembled WGS sequence"/>
</dbReference>
<proteinExistence type="predicted"/>